<comment type="caution">
    <text evidence="2">The sequence shown here is derived from an EMBL/GenBank/DDBJ whole genome shotgun (WGS) entry which is preliminary data.</text>
</comment>
<dbReference type="Proteomes" id="UP000567179">
    <property type="component" value="Unassembled WGS sequence"/>
</dbReference>
<sequence length="212" mass="20438">MMHSFTSLLSFITMSALVATIAAAPVAFGGQLGNLACNVARLQTVTGIEATSAAVNKIPTAGNATVATALSAAKAGLDQSTAGVTTILDALFSGQDAPSDARNQVGAGFAQTQTALQGIASTGSATSKAVKKALAKLQKTINAGNVVVSQCGGGTGAAASAASSSTTANDSVITSVAAAPNTAAPASATTTTNDYVMVSVATTAAPATTTIV</sequence>
<organism evidence="2 3">
    <name type="scientific">Psilocybe cf. subviscida</name>
    <dbReference type="NCBI Taxonomy" id="2480587"/>
    <lineage>
        <taxon>Eukaryota</taxon>
        <taxon>Fungi</taxon>
        <taxon>Dikarya</taxon>
        <taxon>Basidiomycota</taxon>
        <taxon>Agaricomycotina</taxon>
        <taxon>Agaricomycetes</taxon>
        <taxon>Agaricomycetidae</taxon>
        <taxon>Agaricales</taxon>
        <taxon>Agaricineae</taxon>
        <taxon>Strophariaceae</taxon>
        <taxon>Psilocybe</taxon>
    </lineage>
</organism>
<evidence type="ECO:0000313" key="2">
    <source>
        <dbReference type="EMBL" id="KAF5317743.1"/>
    </source>
</evidence>
<dbReference type="OrthoDB" id="3178264at2759"/>
<accession>A0A8H5EZH6</accession>
<dbReference type="EMBL" id="JAACJJ010000032">
    <property type="protein sequence ID" value="KAF5317743.1"/>
    <property type="molecule type" value="Genomic_DNA"/>
</dbReference>
<name>A0A8H5EZH6_9AGAR</name>
<feature type="signal peptide" evidence="1">
    <location>
        <begin position="1"/>
        <end position="23"/>
    </location>
</feature>
<evidence type="ECO:0008006" key="4">
    <source>
        <dbReference type="Google" id="ProtNLM"/>
    </source>
</evidence>
<evidence type="ECO:0000313" key="3">
    <source>
        <dbReference type="Proteomes" id="UP000567179"/>
    </source>
</evidence>
<protein>
    <recommendedName>
        <fullName evidence="4">Cell wall protein</fullName>
    </recommendedName>
</protein>
<keyword evidence="1" id="KW-0732">Signal</keyword>
<evidence type="ECO:0000256" key="1">
    <source>
        <dbReference type="SAM" id="SignalP"/>
    </source>
</evidence>
<proteinExistence type="predicted"/>
<reference evidence="2 3" key="1">
    <citation type="journal article" date="2020" name="ISME J.">
        <title>Uncovering the hidden diversity of litter-decomposition mechanisms in mushroom-forming fungi.</title>
        <authorList>
            <person name="Floudas D."/>
            <person name="Bentzer J."/>
            <person name="Ahren D."/>
            <person name="Johansson T."/>
            <person name="Persson P."/>
            <person name="Tunlid A."/>
        </authorList>
    </citation>
    <scope>NUCLEOTIDE SEQUENCE [LARGE SCALE GENOMIC DNA]</scope>
    <source>
        <strain evidence="2 3">CBS 101986</strain>
    </source>
</reference>
<dbReference type="AlphaFoldDB" id="A0A8H5EZH6"/>
<keyword evidence="3" id="KW-1185">Reference proteome</keyword>
<feature type="chain" id="PRO_5034962140" description="Cell wall protein" evidence="1">
    <location>
        <begin position="24"/>
        <end position="212"/>
    </location>
</feature>
<gene>
    <name evidence="2" type="ORF">D9619_012604</name>
</gene>